<feature type="domain" description="Ketopantoate reductase N-terminal" evidence="2">
    <location>
        <begin position="11"/>
        <end position="167"/>
    </location>
</feature>
<dbReference type="PANTHER" id="PTHR21708">
    <property type="entry name" value="PROBABLE 2-DEHYDROPANTOATE 2-REDUCTASE"/>
    <property type="match status" value="1"/>
</dbReference>
<proteinExistence type="predicted"/>
<evidence type="ECO:0000313" key="4">
    <source>
        <dbReference type="EMBL" id="KXJ94158.1"/>
    </source>
</evidence>
<dbReference type="Pfam" id="PF08546">
    <property type="entry name" value="ApbA_C"/>
    <property type="match status" value="2"/>
</dbReference>
<protein>
    <submittedName>
        <fullName evidence="4">Ketopantoate reductase PanE/ApbA-domain-containing protein</fullName>
    </submittedName>
</protein>
<feature type="compositionally biased region" description="Basic and acidic residues" evidence="1">
    <location>
        <begin position="414"/>
        <end position="425"/>
    </location>
</feature>
<feature type="compositionally biased region" description="Polar residues" evidence="1">
    <location>
        <begin position="565"/>
        <end position="576"/>
    </location>
</feature>
<feature type="compositionally biased region" description="Basic and acidic residues" evidence="1">
    <location>
        <begin position="454"/>
        <end position="466"/>
    </location>
</feature>
<evidence type="ECO:0000259" key="3">
    <source>
        <dbReference type="Pfam" id="PF08546"/>
    </source>
</evidence>
<accession>A0A136JAT5</accession>
<dbReference type="OrthoDB" id="5302359at2759"/>
<evidence type="ECO:0000313" key="5">
    <source>
        <dbReference type="Proteomes" id="UP000070501"/>
    </source>
</evidence>
<dbReference type="InterPro" id="IPR013328">
    <property type="entry name" value="6PGD_dom2"/>
</dbReference>
<feature type="compositionally biased region" description="Pro residues" evidence="1">
    <location>
        <begin position="334"/>
        <end position="343"/>
    </location>
</feature>
<dbReference type="Gene3D" id="3.40.50.720">
    <property type="entry name" value="NAD(P)-binding Rossmann-like Domain"/>
    <property type="match status" value="1"/>
</dbReference>
<keyword evidence="5" id="KW-1185">Reference proteome</keyword>
<dbReference type="AlphaFoldDB" id="A0A136JAT5"/>
<dbReference type="InterPro" id="IPR008927">
    <property type="entry name" value="6-PGluconate_DH-like_C_sf"/>
</dbReference>
<feature type="compositionally biased region" description="Basic and acidic residues" evidence="1">
    <location>
        <begin position="708"/>
        <end position="719"/>
    </location>
</feature>
<dbReference type="SUPFAM" id="SSF48179">
    <property type="entry name" value="6-phosphogluconate dehydrogenase C-terminal domain-like"/>
    <property type="match status" value="1"/>
</dbReference>
<feature type="region of interest" description="Disordered" evidence="1">
    <location>
        <begin position="311"/>
        <end position="425"/>
    </location>
</feature>
<gene>
    <name evidence="4" type="ORF">Micbo1qcDRAFT_173004</name>
</gene>
<feature type="domain" description="Ketopantoate reductase C-terminal" evidence="3">
    <location>
        <begin position="258"/>
        <end position="304"/>
    </location>
</feature>
<dbReference type="EMBL" id="KQ964247">
    <property type="protein sequence ID" value="KXJ94158.1"/>
    <property type="molecule type" value="Genomic_DNA"/>
</dbReference>
<evidence type="ECO:0000256" key="1">
    <source>
        <dbReference type="SAM" id="MobiDB-lite"/>
    </source>
</evidence>
<evidence type="ECO:0000259" key="2">
    <source>
        <dbReference type="Pfam" id="PF02558"/>
    </source>
</evidence>
<dbReference type="STRING" id="196109.A0A136JAT5"/>
<dbReference type="PANTHER" id="PTHR21708:SF25">
    <property type="entry name" value="PROTEIN PAM1-RELATED"/>
    <property type="match status" value="1"/>
</dbReference>
<dbReference type="InParanoid" id="A0A136JAT5"/>
<feature type="region of interest" description="Disordered" evidence="1">
    <location>
        <begin position="624"/>
        <end position="719"/>
    </location>
</feature>
<dbReference type="Gene3D" id="1.10.1040.10">
    <property type="entry name" value="N-(1-d-carboxylethyl)-l-norvaline Dehydrogenase, domain 2"/>
    <property type="match status" value="1"/>
</dbReference>
<feature type="region of interest" description="Disordered" evidence="1">
    <location>
        <begin position="454"/>
        <end position="577"/>
    </location>
</feature>
<feature type="compositionally biased region" description="Acidic residues" evidence="1">
    <location>
        <begin position="489"/>
        <end position="499"/>
    </location>
</feature>
<sequence length="719" mass="78117">MAETFELMRVCSVGGNAVSAFLSWRLQATNACDVTLVWKSGFEAVSQYGISFRSASFGNERFKPRHVVQTPESASQFREGAFDYVILCIKALPDVYDLASVIDSVVTPQHTCILINTTTTLGVEAAIEERFPTNVVLSLVSNAELTQLGSSEFEHTGSTEMWVGPANKNSNIPVSIQEDMAEALAMTLSTARVDCKVSKNIRQQQFERVIGPIAFHPASILFDTASHTALLEKTGVRQLISDVIDELVTLANAQGYSTSIMWQDYMARRPMEVETYLGSPIKLAQSSGIKLPRIETLYAIFHNLNIANQARPKETPAGYGPPAPGSPTTQAPMPRMPNGPPRPMANGMPNGQGMGRAQPRPRNSSNYSGPPPGMRRPPQMNGGPPPNGFRPPMNGGPNGGPNGFSASRQASRRGSLEEHDLEEFSHLVMYGEDGAEPVENGNMSLRERELQIRQRELALKEQEMRMRRGPPPPGGPRRRGPPPMRNNIADEDDEEDDYFDPNSASTPMIDPDNFDMMSVTSRKNRGNARPNQQGGGRPHFDNMEGVAAASARGGRGGWRPGFNRNRSSQVMDSSIPNLHDNILDDPLMSCSSNRYGAVDRGQMQAGSRANSLTASHFNDFAATGGMNGGMNGGYPRRVSQSPGHPYSPSIRGGNGRPSPPNGFGGSGGPGRPSPPNGMRQPVPRYPPGHGTSVAPQQVEQRVGNRPQSDWKCECQRGEW</sequence>
<dbReference type="Pfam" id="PF02558">
    <property type="entry name" value="ApbA"/>
    <property type="match status" value="1"/>
</dbReference>
<reference evidence="5" key="1">
    <citation type="submission" date="2016-02" db="EMBL/GenBank/DDBJ databases">
        <title>Draft genome sequence of Microdochium bolleyi, a fungal endophyte of beachgrass.</title>
        <authorList>
            <consortium name="DOE Joint Genome Institute"/>
            <person name="David A.S."/>
            <person name="May G."/>
            <person name="Haridas S."/>
            <person name="Lim J."/>
            <person name="Wang M."/>
            <person name="Labutti K."/>
            <person name="Lipzen A."/>
            <person name="Barry K."/>
            <person name="Grigoriev I.V."/>
        </authorList>
    </citation>
    <scope>NUCLEOTIDE SEQUENCE [LARGE SCALE GENOMIC DNA]</scope>
    <source>
        <strain evidence="5">J235TASD1</strain>
    </source>
</reference>
<organism evidence="4 5">
    <name type="scientific">Microdochium bolleyi</name>
    <dbReference type="NCBI Taxonomy" id="196109"/>
    <lineage>
        <taxon>Eukaryota</taxon>
        <taxon>Fungi</taxon>
        <taxon>Dikarya</taxon>
        <taxon>Ascomycota</taxon>
        <taxon>Pezizomycotina</taxon>
        <taxon>Sordariomycetes</taxon>
        <taxon>Xylariomycetidae</taxon>
        <taxon>Xylariales</taxon>
        <taxon>Microdochiaceae</taxon>
        <taxon>Microdochium</taxon>
    </lineage>
</organism>
<dbReference type="GO" id="GO:0005737">
    <property type="term" value="C:cytoplasm"/>
    <property type="evidence" value="ECO:0007669"/>
    <property type="project" value="TreeGrafter"/>
</dbReference>
<feature type="domain" description="Ketopantoate reductase C-terminal" evidence="3">
    <location>
        <begin position="200"/>
        <end position="257"/>
    </location>
</feature>
<dbReference type="Proteomes" id="UP000070501">
    <property type="component" value="Unassembled WGS sequence"/>
</dbReference>
<dbReference type="InterPro" id="IPR013752">
    <property type="entry name" value="KPA_reductase"/>
</dbReference>
<dbReference type="FunFam" id="3.40.50.720:FF:000424">
    <property type="entry name" value="Meiotically up-regulated gene 72 protein"/>
    <property type="match status" value="1"/>
</dbReference>
<dbReference type="InterPro" id="IPR051402">
    <property type="entry name" value="KPR-Related"/>
</dbReference>
<dbReference type="InterPro" id="IPR013332">
    <property type="entry name" value="KPR_N"/>
</dbReference>
<name>A0A136JAT5_9PEZI</name>